<dbReference type="InterPro" id="IPR052718">
    <property type="entry name" value="NmrA-type_oxidoreductase"/>
</dbReference>
<dbReference type="Pfam" id="PF13460">
    <property type="entry name" value="NAD_binding_10"/>
    <property type="match status" value="1"/>
</dbReference>
<dbReference type="Proteomes" id="UP001165367">
    <property type="component" value="Unassembled WGS sequence"/>
</dbReference>
<organism evidence="2 3">
    <name type="scientific">Terrimonas ginsenosidimutans</name>
    <dbReference type="NCBI Taxonomy" id="2908004"/>
    <lineage>
        <taxon>Bacteria</taxon>
        <taxon>Pseudomonadati</taxon>
        <taxon>Bacteroidota</taxon>
        <taxon>Chitinophagia</taxon>
        <taxon>Chitinophagales</taxon>
        <taxon>Chitinophagaceae</taxon>
        <taxon>Terrimonas</taxon>
    </lineage>
</organism>
<dbReference type="Gene3D" id="3.40.50.720">
    <property type="entry name" value="NAD(P)-binding Rossmann-like Domain"/>
    <property type="match status" value="1"/>
</dbReference>
<dbReference type="EMBL" id="JAKLTR010000015">
    <property type="protein sequence ID" value="MCG2616803.1"/>
    <property type="molecule type" value="Genomic_DNA"/>
</dbReference>
<accession>A0ABS9KWW3</accession>
<dbReference type="PANTHER" id="PTHR47129">
    <property type="entry name" value="QUINONE OXIDOREDUCTASE 2"/>
    <property type="match status" value="1"/>
</dbReference>
<protein>
    <submittedName>
        <fullName evidence="2">NAD(P)H-binding protein</fullName>
    </submittedName>
</protein>
<proteinExistence type="predicted"/>
<evidence type="ECO:0000313" key="2">
    <source>
        <dbReference type="EMBL" id="MCG2616803.1"/>
    </source>
</evidence>
<evidence type="ECO:0000313" key="3">
    <source>
        <dbReference type="Proteomes" id="UP001165367"/>
    </source>
</evidence>
<feature type="domain" description="NAD(P)-binding" evidence="1">
    <location>
        <begin position="6"/>
        <end position="145"/>
    </location>
</feature>
<name>A0ABS9KWW3_9BACT</name>
<dbReference type="RefSeq" id="WP_237875340.1">
    <property type="nucleotide sequence ID" value="NZ_JAKLTR010000015.1"/>
</dbReference>
<dbReference type="SUPFAM" id="SSF51735">
    <property type="entry name" value="NAD(P)-binding Rossmann-fold domains"/>
    <property type="match status" value="1"/>
</dbReference>
<dbReference type="InterPro" id="IPR036291">
    <property type="entry name" value="NAD(P)-bd_dom_sf"/>
</dbReference>
<dbReference type="InterPro" id="IPR016040">
    <property type="entry name" value="NAD(P)-bd_dom"/>
</dbReference>
<sequence length="283" mass="30816">MIAITGANGNLGKATLFFLLKAANPSDLVAVVRDPSKMNELSSSGIQIRQGDYENVSSMEEAFDGCDTIMQVSSAVYGEQADRQEKNVVNAAVNSDVKRIVYVSTLNPGKEKLFRAAVTCGATENAIADAGLQYSFFRNSMYMETIPLFVSNALADGKIYYPAGEGRISYASRIDIAEALAGELLRKRSGNEMFHITGAEAAGFDTVAALLKSEKGLDGEYTNIPDDAFAEVLLDLGMSEEEINFYISMAQSIKANEFAGVHDDLEKLLGRKRKSLKEFIREL</sequence>
<evidence type="ECO:0000259" key="1">
    <source>
        <dbReference type="Pfam" id="PF13460"/>
    </source>
</evidence>
<keyword evidence="3" id="KW-1185">Reference proteome</keyword>
<reference evidence="2" key="1">
    <citation type="submission" date="2022-01" db="EMBL/GenBank/DDBJ databases">
        <authorList>
            <person name="Jo J.-H."/>
            <person name="Im W.-T."/>
        </authorList>
    </citation>
    <scope>NUCLEOTIDE SEQUENCE</scope>
    <source>
        <strain evidence="2">NA20</strain>
    </source>
</reference>
<comment type="caution">
    <text evidence="2">The sequence shown here is derived from an EMBL/GenBank/DDBJ whole genome shotgun (WGS) entry which is preliminary data.</text>
</comment>
<dbReference type="PANTHER" id="PTHR47129:SF1">
    <property type="entry name" value="NMRA-LIKE DOMAIN-CONTAINING PROTEIN"/>
    <property type="match status" value="1"/>
</dbReference>
<dbReference type="Gene3D" id="3.90.25.10">
    <property type="entry name" value="UDP-galactose 4-epimerase, domain 1"/>
    <property type="match status" value="1"/>
</dbReference>
<gene>
    <name evidence="2" type="ORF">LZZ85_21065</name>
</gene>